<reference evidence="2 3" key="1">
    <citation type="journal article" date="2019" name="Front. Microbiol.">
        <title>Ammonia Oxidation by the Arctic Terrestrial Thaumarchaeote Candidatus Nitrosocosmicus arcticus Is Stimulated by Increasing Temperatures.</title>
        <authorList>
            <person name="Alves R.J.E."/>
            <person name="Kerou M."/>
            <person name="Zappe A."/>
            <person name="Bittner R."/>
            <person name="Abby S.S."/>
            <person name="Schmidt H.A."/>
            <person name="Pfeifer K."/>
            <person name="Schleper C."/>
        </authorList>
    </citation>
    <scope>NUCLEOTIDE SEQUENCE [LARGE SCALE GENOMIC DNA]</scope>
    <source>
        <strain evidence="2 3">Kfb</strain>
    </source>
</reference>
<dbReference type="Pfam" id="PF13649">
    <property type="entry name" value="Methyltransf_25"/>
    <property type="match status" value="1"/>
</dbReference>
<dbReference type="RefSeq" id="WP_144729068.1">
    <property type="nucleotide sequence ID" value="NZ_ML675579.1"/>
</dbReference>
<sequence length="301" mass="33832">MGNRSLTSNPNFDPIQYKNTTRQNWNTVAPKYHVDWASTYTGPFKSTIELVKFAEIDQNDIVLDLACGTGAVSIEVVKQLYDSSRGDFIIYRAAMVVGIDISRVALLIAKSSIYPRIPESFFIEMDSENLGFRNASFNKILCQFGLMFFPNAVHVIKQLKDLLIRDGKLVISVHGTSEGVPYFSCIMNPILKYIPDIRPKGNPSVHTFGSPDDLNNLLENTSFHNVSIKKYTFLYQAGTFDEYWSDYMSSTANSIRSIIESKGPHVLSTIKEDSKVSADRFTDNNGILTFPWDVLIATAHN</sequence>
<dbReference type="AlphaFoldDB" id="A0A557SY79"/>
<dbReference type="GO" id="GO:0008168">
    <property type="term" value="F:methyltransferase activity"/>
    <property type="evidence" value="ECO:0007669"/>
    <property type="project" value="UniProtKB-KW"/>
</dbReference>
<dbReference type="GO" id="GO:0032259">
    <property type="term" value="P:methylation"/>
    <property type="evidence" value="ECO:0007669"/>
    <property type="project" value="UniProtKB-KW"/>
</dbReference>
<evidence type="ECO:0000313" key="3">
    <source>
        <dbReference type="Proteomes" id="UP000315289"/>
    </source>
</evidence>
<keyword evidence="3" id="KW-1185">Reference proteome</keyword>
<feature type="domain" description="Methyltransferase" evidence="1">
    <location>
        <begin position="62"/>
        <end position="167"/>
    </location>
</feature>
<accession>A0A557SY79</accession>
<evidence type="ECO:0000259" key="1">
    <source>
        <dbReference type="Pfam" id="PF13649"/>
    </source>
</evidence>
<dbReference type="CDD" id="cd02440">
    <property type="entry name" value="AdoMet_MTases"/>
    <property type="match status" value="1"/>
</dbReference>
<dbReference type="EMBL" id="VOAH01000003">
    <property type="protein sequence ID" value="TVP41565.1"/>
    <property type="molecule type" value="Genomic_DNA"/>
</dbReference>
<name>A0A557SY79_9ARCH</name>
<organism evidence="2 3">
    <name type="scientific">Candidatus Nitrosocosmicus arcticus</name>
    <dbReference type="NCBI Taxonomy" id="2035267"/>
    <lineage>
        <taxon>Archaea</taxon>
        <taxon>Nitrososphaerota</taxon>
        <taxon>Nitrososphaeria</taxon>
        <taxon>Nitrososphaerales</taxon>
        <taxon>Nitrososphaeraceae</taxon>
        <taxon>Candidatus Nitrosocosmicus</taxon>
    </lineage>
</organism>
<keyword evidence="2" id="KW-0489">Methyltransferase</keyword>
<dbReference type="Gene3D" id="3.40.50.150">
    <property type="entry name" value="Vaccinia Virus protein VP39"/>
    <property type="match status" value="1"/>
</dbReference>
<dbReference type="Proteomes" id="UP000315289">
    <property type="component" value="Unassembled WGS sequence"/>
</dbReference>
<proteinExistence type="predicted"/>
<comment type="caution">
    <text evidence="2">The sequence shown here is derived from an EMBL/GenBank/DDBJ whole genome shotgun (WGS) entry which is preliminary data.</text>
</comment>
<evidence type="ECO:0000313" key="2">
    <source>
        <dbReference type="EMBL" id="TVP41565.1"/>
    </source>
</evidence>
<protein>
    <submittedName>
        <fullName evidence="2">Putative methyltransferase type 11</fullName>
    </submittedName>
</protein>
<dbReference type="InterPro" id="IPR041698">
    <property type="entry name" value="Methyltransf_25"/>
</dbReference>
<dbReference type="InterPro" id="IPR029063">
    <property type="entry name" value="SAM-dependent_MTases_sf"/>
</dbReference>
<dbReference type="SUPFAM" id="SSF53335">
    <property type="entry name" value="S-adenosyl-L-methionine-dependent methyltransferases"/>
    <property type="match status" value="1"/>
</dbReference>
<dbReference type="OrthoDB" id="8915at2157"/>
<keyword evidence="2" id="KW-0808">Transferase</keyword>
<gene>
    <name evidence="2" type="ORF">NARC_30280</name>
</gene>
<dbReference type="PANTHER" id="PTHR43591">
    <property type="entry name" value="METHYLTRANSFERASE"/>
    <property type="match status" value="1"/>
</dbReference>